<reference evidence="2" key="1">
    <citation type="submission" date="2020-12" db="EMBL/GenBank/DDBJ databases">
        <title>Metabolic potential, ecology and presence of endohyphal bacteria is reflected in genomic diversity of Mucoromycotina.</title>
        <authorList>
            <person name="Muszewska A."/>
            <person name="Okrasinska A."/>
            <person name="Steczkiewicz K."/>
            <person name="Drgas O."/>
            <person name="Orlowska M."/>
            <person name="Perlinska-Lenart U."/>
            <person name="Aleksandrzak-Piekarczyk T."/>
            <person name="Szatraj K."/>
            <person name="Zielenkiewicz U."/>
            <person name="Pilsyk S."/>
            <person name="Malc E."/>
            <person name="Mieczkowski P."/>
            <person name="Kruszewska J.S."/>
            <person name="Biernat P."/>
            <person name="Pawlowska J."/>
        </authorList>
    </citation>
    <scope>NUCLEOTIDE SEQUENCE</scope>
    <source>
        <strain evidence="2">WA0000051536</strain>
    </source>
</reference>
<feature type="compositionally biased region" description="Low complexity" evidence="1">
    <location>
        <begin position="21"/>
        <end position="30"/>
    </location>
</feature>
<evidence type="ECO:0000256" key="1">
    <source>
        <dbReference type="SAM" id="MobiDB-lite"/>
    </source>
</evidence>
<feature type="compositionally biased region" description="Low complexity" evidence="1">
    <location>
        <begin position="167"/>
        <end position="180"/>
    </location>
</feature>
<organism evidence="2 3">
    <name type="scientific">Umbelopsis vinacea</name>
    <dbReference type="NCBI Taxonomy" id="44442"/>
    <lineage>
        <taxon>Eukaryota</taxon>
        <taxon>Fungi</taxon>
        <taxon>Fungi incertae sedis</taxon>
        <taxon>Mucoromycota</taxon>
        <taxon>Mucoromycotina</taxon>
        <taxon>Umbelopsidomycetes</taxon>
        <taxon>Umbelopsidales</taxon>
        <taxon>Umbelopsidaceae</taxon>
        <taxon>Umbelopsis</taxon>
    </lineage>
</organism>
<gene>
    <name evidence="2" type="ORF">INT44_007251</name>
</gene>
<keyword evidence="3" id="KW-1185">Reference proteome</keyword>
<dbReference type="AlphaFoldDB" id="A0A8H7UE55"/>
<dbReference type="Proteomes" id="UP000612746">
    <property type="component" value="Unassembled WGS sequence"/>
</dbReference>
<comment type="caution">
    <text evidence="2">The sequence shown here is derived from an EMBL/GenBank/DDBJ whole genome shotgun (WGS) entry which is preliminary data.</text>
</comment>
<accession>A0A8H7UE55</accession>
<feature type="compositionally biased region" description="Polar residues" evidence="1">
    <location>
        <begin position="206"/>
        <end position="236"/>
    </location>
</feature>
<feature type="compositionally biased region" description="Basic and acidic residues" evidence="1">
    <location>
        <begin position="366"/>
        <end position="375"/>
    </location>
</feature>
<dbReference type="EMBL" id="JAEPRA010000013">
    <property type="protein sequence ID" value="KAG2176588.1"/>
    <property type="molecule type" value="Genomic_DNA"/>
</dbReference>
<dbReference type="OrthoDB" id="2408916at2759"/>
<feature type="compositionally biased region" description="Polar residues" evidence="1">
    <location>
        <begin position="294"/>
        <end position="308"/>
    </location>
</feature>
<name>A0A8H7UE55_9FUNG</name>
<evidence type="ECO:0000313" key="3">
    <source>
        <dbReference type="Proteomes" id="UP000612746"/>
    </source>
</evidence>
<feature type="region of interest" description="Disordered" evidence="1">
    <location>
        <begin position="284"/>
        <end position="308"/>
    </location>
</feature>
<feature type="region of interest" description="Disordered" evidence="1">
    <location>
        <begin position="1"/>
        <end position="252"/>
    </location>
</feature>
<feature type="compositionally biased region" description="Polar residues" evidence="1">
    <location>
        <begin position="181"/>
        <end position="193"/>
    </location>
</feature>
<evidence type="ECO:0000313" key="2">
    <source>
        <dbReference type="EMBL" id="KAG2176588.1"/>
    </source>
</evidence>
<feature type="compositionally biased region" description="Polar residues" evidence="1">
    <location>
        <begin position="50"/>
        <end position="60"/>
    </location>
</feature>
<feature type="compositionally biased region" description="Polar residues" evidence="1">
    <location>
        <begin position="86"/>
        <end position="127"/>
    </location>
</feature>
<feature type="region of interest" description="Disordered" evidence="1">
    <location>
        <begin position="362"/>
        <end position="390"/>
    </location>
</feature>
<sequence length="390" mass="43330">MDSQPQAQPGRLRRLLGSGGRSKSSNRLSLNTSNTYLNEAINKSPDNRRQSMQIITSPNGLDNDFASKRYESTAAGESPSLVLQGVSPSPQRNLPSRPQSSMSFRKHSSPYQFHSSGSLEMIQSPSSIEPIPENDTIPFTSRKKDSDRQFASLKLTSSHHRIDSSKRSLSSNNLRSDTSTQGSFTSEKSSTLSGARKRISSLLPESWQSDNARSRRLTMSSLSHSSDNETSASESPPMTPANPGAQFLHNEDDGFQLPLHQPISPMTPEWNGLLKTEPEEYFSEKPTSHYPLHQNGNRTPTAVNSVPQTPRSMPFLARAQSTRSLKSQDEEEWTYSKPTKRYLAEQVRMVLGSALTEADSEIEAEWESHREHERQNSMSSTYSRAVGGLA</sequence>
<proteinExistence type="predicted"/>
<protein>
    <submittedName>
        <fullName evidence="2">Uncharacterized protein</fullName>
    </submittedName>
</protein>